<geneLocation type="mitochondrion" evidence="4"/>
<dbReference type="GO" id="GO:0004519">
    <property type="term" value="F:endonuclease activity"/>
    <property type="evidence" value="ECO:0007669"/>
    <property type="project" value="InterPro"/>
</dbReference>
<evidence type="ECO:0000313" key="4">
    <source>
        <dbReference type="EMBL" id="AWL21274.1"/>
    </source>
</evidence>
<dbReference type="SUPFAM" id="SSF55608">
    <property type="entry name" value="Homing endonucleases"/>
    <property type="match status" value="2"/>
</dbReference>
<dbReference type="AlphaFoldDB" id="A0A2U8LKP1"/>
<name>A0A2U8LKP1_PLEPU</name>
<sequence length="305" mass="35501">MWPYLEIILNLNYAVCGECLNSDLTTLYLSGSLLIPRASKNVKNGTQSAGNHRHNKSSPVGTSETTRIATFSKEFCEWLSGVIDGDGCLLVSKKGYTSLEITMGSEDIKLLRYIQDKLGGQIKLRSGVKAYRYRLHNKEGMIKLIHCINGNIRNSKRLLQLHRVCLNLNIKIIEPFELDKNNFWFAGFFDADGTIGFYIKNFRPQLSVRVVNKLLQDVKFYQDIFGGAIYFDSSQNGYYQWSIQSRENILKMQEYFKGKCRSHKSHRFFLVNEYYRLLDLKAYKENSIHQKIWNIFTEKWKKLKI</sequence>
<proteinExistence type="predicted"/>
<dbReference type="InterPro" id="IPR027434">
    <property type="entry name" value="Homing_endonucl"/>
</dbReference>
<reference evidence="4" key="1">
    <citation type="submission" date="2017-11" db="EMBL/GenBank/DDBJ databases">
        <title>Analysis of Pleurotus Pulmonarius Mitogenome and Mitochondrial Inheritance.</title>
        <authorList>
            <person name="Ye L."/>
            <person name="Wu X."/>
            <person name="Meng G."/>
            <person name="Deng Y."/>
        </authorList>
    </citation>
    <scope>NUCLEOTIDE SEQUENCE</scope>
</reference>
<protein>
    <recommendedName>
        <fullName evidence="3">Homing endonuclease LAGLIDADG domain-containing protein</fullName>
    </recommendedName>
</protein>
<comment type="function">
    <text evidence="1">Mitochondrial DNA endonuclease involved in intron homing.</text>
</comment>
<organism evidence="4">
    <name type="scientific">Pleurotus pulmonarius</name>
    <name type="common">Indian oyster mushroom</name>
    <dbReference type="NCBI Taxonomy" id="28995"/>
    <lineage>
        <taxon>Eukaryota</taxon>
        <taxon>Fungi</taxon>
        <taxon>Dikarya</taxon>
        <taxon>Basidiomycota</taxon>
        <taxon>Agaricomycotina</taxon>
        <taxon>Agaricomycetes</taxon>
        <taxon>Agaricomycetidae</taxon>
        <taxon>Agaricales</taxon>
        <taxon>Pleurotineae</taxon>
        <taxon>Pleurotaceae</taxon>
        <taxon>Pleurotus</taxon>
    </lineage>
</organism>
<reference evidence="5" key="2">
    <citation type="journal article" date="2018" name="Jun Wu Xue Bao">
        <title>Mitochondrial genome sequencing and Polymorphism analysis of Pleurotus geesteranus.</title>
        <authorList>
            <person name="Ye L.-Y."/>
            <person name="Megn G.-L."/>
            <person name="Cheng B."/>
            <person name="Zhao L.-L."/>
            <person name="Xie F."/>
            <person name="Wu X.-P."/>
        </authorList>
    </citation>
    <scope>NUCLEOTIDE SEQUENCE</scope>
    <source>
        <strain evidence="5">JX</strain>
    </source>
</reference>
<evidence type="ECO:0000256" key="1">
    <source>
        <dbReference type="ARBA" id="ARBA00002670"/>
    </source>
</evidence>
<evidence type="ECO:0000256" key="2">
    <source>
        <dbReference type="SAM" id="MobiDB-lite"/>
    </source>
</evidence>
<dbReference type="Pfam" id="PF00961">
    <property type="entry name" value="LAGLIDADG_1"/>
    <property type="match status" value="1"/>
</dbReference>
<feature type="domain" description="Homing endonuclease LAGLIDADG" evidence="3">
    <location>
        <begin position="79"/>
        <end position="162"/>
    </location>
</feature>
<dbReference type="PANTHER" id="PTHR37520">
    <property type="entry name" value="INTRON-ENCODED DNA ENDONUCLEASE AI2A-RELATED"/>
    <property type="match status" value="1"/>
</dbReference>
<dbReference type="EMBL" id="MG596520">
    <property type="protein sequence ID" value="AWL21274.1"/>
    <property type="molecule type" value="Genomic_DNA"/>
</dbReference>
<dbReference type="PANTHER" id="PTHR37520:SF1">
    <property type="entry name" value="INTRON-ENCODED DNA ENDONUCLEASE AI2A-RELATED"/>
    <property type="match status" value="1"/>
</dbReference>
<keyword evidence="4" id="KW-0496">Mitochondrion</keyword>
<reference evidence="5" key="3">
    <citation type="submission" date="2018-04" db="EMBL/GenBank/DDBJ databases">
        <authorList>
            <person name="Ye L."/>
            <person name="Wu X."/>
        </authorList>
    </citation>
    <scope>NUCLEOTIDE SEQUENCE</scope>
    <source>
        <strain evidence="5">JX</strain>
    </source>
</reference>
<evidence type="ECO:0000259" key="3">
    <source>
        <dbReference type="Pfam" id="PF00961"/>
    </source>
</evidence>
<dbReference type="InterPro" id="IPR004860">
    <property type="entry name" value="LAGLIDADG_dom"/>
</dbReference>
<dbReference type="EMBL" id="MH211599">
    <property type="protein sequence ID" value="QBS47745.1"/>
    <property type="molecule type" value="Genomic_DNA"/>
</dbReference>
<evidence type="ECO:0000313" key="5">
    <source>
        <dbReference type="EMBL" id="QBS47745.1"/>
    </source>
</evidence>
<gene>
    <name evidence="4" type="primary">orf305</name>
</gene>
<feature type="region of interest" description="Disordered" evidence="2">
    <location>
        <begin position="44"/>
        <end position="63"/>
    </location>
</feature>
<accession>A0A2U8LKP1</accession>
<dbReference type="Gene3D" id="3.10.28.10">
    <property type="entry name" value="Homing endonucleases"/>
    <property type="match status" value="2"/>
</dbReference>